<feature type="compositionally biased region" description="Polar residues" evidence="3">
    <location>
        <begin position="615"/>
        <end position="626"/>
    </location>
</feature>
<feature type="compositionally biased region" description="Gly residues" evidence="3">
    <location>
        <begin position="1239"/>
        <end position="1250"/>
    </location>
</feature>
<keyword evidence="4" id="KW-1133">Transmembrane helix</keyword>
<proteinExistence type="predicted"/>
<evidence type="ECO:0000259" key="5">
    <source>
        <dbReference type="PROSITE" id="PS50195"/>
    </source>
</evidence>
<evidence type="ECO:0000313" key="7">
    <source>
        <dbReference type="RefSeq" id="XP_032828204.1"/>
    </source>
</evidence>
<dbReference type="PANTHER" id="PTHR15454:SF35">
    <property type="entry name" value="NISCHARIN"/>
    <property type="match status" value="1"/>
</dbReference>
<feature type="region of interest" description="Disordered" evidence="3">
    <location>
        <begin position="1034"/>
        <end position="1064"/>
    </location>
</feature>
<feature type="compositionally biased region" description="Low complexity" evidence="3">
    <location>
        <begin position="1037"/>
        <end position="1052"/>
    </location>
</feature>
<evidence type="ECO:0000256" key="3">
    <source>
        <dbReference type="SAM" id="MobiDB-lite"/>
    </source>
</evidence>
<feature type="transmembrane region" description="Helical" evidence="4">
    <location>
        <begin position="48"/>
        <end position="65"/>
    </location>
</feature>
<dbReference type="GO" id="GO:0035091">
    <property type="term" value="F:phosphatidylinositol binding"/>
    <property type="evidence" value="ECO:0007669"/>
    <property type="project" value="InterPro"/>
</dbReference>
<dbReference type="RefSeq" id="XP_032828204.1">
    <property type="nucleotide sequence ID" value="XM_032972313.1"/>
</dbReference>
<dbReference type="Pfam" id="PF25625">
    <property type="entry name" value="PH_NISCH_C"/>
    <property type="match status" value="1"/>
</dbReference>
<dbReference type="SMART" id="SM00312">
    <property type="entry name" value="PX"/>
    <property type="match status" value="1"/>
</dbReference>
<dbReference type="KEGG" id="pmrn:116952712"/>
<dbReference type="Pfam" id="PF13855">
    <property type="entry name" value="LRR_8"/>
    <property type="match status" value="1"/>
</dbReference>
<protein>
    <submittedName>
        <fullName evidence="7">Nischarin isoform X1</fullName>
    </submittedName>
</protein>
<dbReference type="Gene3D" id="3.30.1520.10">
    <property type="entry name" value="Phox-like domain"/>
    <property type="match status" value="1"/>
</dbReference>
<keyword evidence="4" id="KW-0472">Membrane</keyword>
<keyword evidence="6" id="KW-1185">Reference proteome</keyword>
<feature type="region of interest" description="Disordered" evidence="3">
    <location>
        <begin position="545"/>
        <end position="709"/>
    </location>
</feature>
<dbReference type="InterPro" id="IPR036871">
    <property type="entry name" value="PX_dom_sf"/>
</dbReference>
<name>A0AAJ7U1X6_PETMA</name>
<dbReference type="InterPro" id="IPR032675">
    <property type="entry name" value="LRR_dom_sf"/>
</dbReference>
<evidence type="ECO:0000313" key="6">
    <source>
        <dbReference type="Proteomes" id="UP001318040"/>
    </source>
</evidence>
<dbReference type="InterPro" id="IPR057714">
    <property type="entry name" value="PH_NISCH_C"/>
</dbReference>
<keyword evidence="2" id="KW-0677">Repeat</keyword>
<reference evidence="7" key="1">
    <citation type="submission" date="2025-08" db="UniProtKB">
        <authorList>
            <consortium name="RefSeq"/>
        </authorList>
    </citation>
    <scope>IDENTIFICATION</scope>
    <source>
        <tissue evidence="7">Sperm</tissue>
    </source>
</reference>
<feature type="region of interest" description="Disordered" evidence="3">
    <location>
        <begin position="1167"/>
        <end position="1270"/>
    </location>
</feature>
<dbReference type="SMART" id="SM00365">
    <property type="entry name" value="LRR_SD22"/>
    <property type="match status" value="4"/>
</dbReference>
<keyword evidence="4" id="KW-0812">Transmembrane</keyword>
<dbReference type="Gene3D" id="3.80.10.10">
    <property type="entry name" value="Ribonuclease Inhibitor"/>
    <property type="match status" value="2"/>
</dbReference>
<gene>
    <name evidence="7" type="primary">NISCH</name>
</gene>
<feature type="compositionally biased region" description="Acidic residues" evidence="3">
    <location>
        <begin position="1228"/>
        <end position="1238"/>
    </location>
</feature>
<dbReference type="InterPro" id="IPR001683">
    <property type="entry name" value="PX_dom"/>
</dbReference>
<feature type="compositionally biased region" description="Low complexity" evidence="3">
    <location>
        <begin position="557"/>
        <end position="576"/>
    </location>
</feature>
<keyword evidence="1" id="KW-0433">Leucine-rich repeat</keyword>
<dbReference type="GeneID" id="116952712"/>
<dbReference type="Proteomes" id="UP001318040">
    <property type="component" value="Chromosome 48"/>
</dbReference>
<dbReference type="SUPFAM" id="SSF64268">
    <property type="entry name" value="PX domain"/>
    <property type="match status" value="1"/>
</dbReference>
<dbReference type="SUPFAM" id="SSF52075">
    <property type="entry name" value="Outer arm dynein light chain 1"/>
    <property type="match status" value="1"/>
</dbReference>
<feature type="compositionally biased region" description="Low complexity" evidence="3">
    <location>
        <begin position="1183"/>
        <end position="1214"/>
    </location>
</feature>
<dbReference type="PANTHER" id="PTHR15454">
    <property type="entry name" value="NISCHARIN RELATED"/>
    <property type="match status" value="1"/>
</dbReference>
<evidence type="ECO:0000256" key="4">
    <source>
        <dbReference type="SAM" id="Phobius"/>
    </source>
</evidence>
<feature type="domain" description="PX" evidence="5">
    <location>
        <begin position="81"/>
        <end position="193"/>
    </location>
</feature>
<dbReference type="PROSITE" id="PS51450">
    <property type="entry name" value="LRR"/>
    <property type="match status" value="3"/>
</dbReference>
<dbReference type="FunFam" id="3.30.1520.10:FF:000020">
    <property type="entry name" value="nischarin isoform X1"/>
    <property type="match status" value="1"/>
</dbReference>
<accession>A0AAJ7U1X6</accession>
<dbReference type="Pfam" id="PF00787">
    <property type="entry name" value="PX"/>
    <property type="match status" value="1"/>
</dbReference>
<evidence type="ECO:0000256" key="1">
    <source>
        <dbReference type="ARBA" id="ARBA00022614"/>
    </source>
</evidence>
<evidence type="ECO:0000256" key="2">
    <source>
        <dbReference type="ARBA" id="ARBA00022737"/>
    </source>
</evidence>
<sequence>MFVSSCPRVASRRNLSTELRTSPHRPQASVVAPAYTALRSSALKGNGVHLLVLLLVLLLLVLVVVDLSTAGLKEAMAGVSEGAGVDRAVRVVGAEAVDSYTVYIIEVRVGRHRWTVKHRYSAFHDLHERLVQQKQVERALLPPKRILGKNSRALVARRQRELEQYLQSLMEVRRGLPLPPALATFLHFHFYEVNGVTASLAEELFASGEEVLAGGEAFSLTPLQLHAITCRLRLSEPHLVATVPPEPAGGPPSLPLDARRDLAHVLDFACRLKYLKICGRPDGVGSSNIEECQLPFDLSLFRSLHHVEINHCDAKQVQGLANLKSSLATLAMHHSTDNLQDVLEPEGLGAGEWAVEGECPAEGERLLGVQLPPWGSLTTLDLSHNRISHIDDAVKLIPKVEFLDLSHNAITEIANLQHLYSLVHLDMSHNRVGECVRLHGTLGNVRTLSLAGNALRNLAGLAKLYSLAALDLSDNGVEQMEEVRHVARLPCLERLSLSGNPVCITTDYRTRTLALAGDRAAEVCLDGVAPSRKELDTVEVLKALQKSRDAGRRGPTPSAAVPAHAAPRPHAPGVPRSATSGADSPIADPSDRGSCERGSPNRDPPKRQPPDTHGSRASNANNSSVGARSGKSVDPGTGDPLADDRKAAVGTGDLANPASCPPRASFPARGAAQDRRDAAADAADAASRSRRSAAPDGPAAAPDGPAAALAAADSAPSGVAHAAASAASPPATAAPCPAPGNADGAVTSVGSAGSCPDLVSTPPDDFPGCPSSCCPAQPSPAQSCPLYLLPLPEPLAEMVALTGPQLDVYFRTHLAQSAEEELRHALWTPVVFYAEPDRELPACVLLSSSAIYVVTPVTAPAAPPPPAPSCRRQRQEEEEEGGRGGGGGGRAGSWRWAGHTAWLCGRSAEEAEEVEEDEEERRGRCVAIGLQDLMAVHMGLFDQHFRLSGCEAESVVACVTRDSVRTHHFVTELTCALSLLASPALPDSLENDFYQPYLSAANAGPGRSAGPASRTSFVYPDEEVIGELLFTVSQADSPGTSSSSSSTSSPSSPRSPPSPSSSSPRLPPSLLFYLLVFQDVGAHGEGGAAAGSAAAAPAAAPRSLVLTPALLCLCSEDTVCHPLPPFAKAPARRPHFGAVAVRRVAALARLEGREGCAHTLALVFAGGPRRSAPAPRRPRQDQRQQQQQKSRQNKSQSRPQQQQQKPAKQQSGGQESKTAGSVRREESRDNDDDDDDDGGGGCGGDGGDGGGAKEEEEEEERWLLRAPSTAGRERLVSLLAHHWRNVHARELPVRVLPS</sequence>
<dbReference type="InterPro" id="IPR001611">
    <property type="entry name" value="Leu-rich_rpt"/>
</dbReference>
<dbReference type="GO" id="GO:0005737">
    <property type="term" value="C:cytoplasm"/>
    <property type="evidence" value="ECO:0007669"/>
    <property type="project" value="TreeGrafter"/>
</dbReference>
<feature type="region of interest" description="Disordered" evidence="3">
    <location>
        <begin position="858"/>
        <end position="894"/>
    </location>
</feature>
<feature type="compositionally biased region" description="Low complexity" evidence="3">
    <location>
        <begin position="680"/>
        <end position="709"/>
    </location>
</feature>
<feature type="compositionally biased region" description="Basic and acidic residues" evidence="3">
    <location>
        <begin position="589"/>
        <end position="614"/>
    </location>
</feature>
<organism evidence="6 7">
    <name type="scientific">Petromyzon marinus</name>
    <name type="common">Sea lamprey</name>
    <dbReference type="NCBI Taxonomy" id="7757"/>
    <lineage>
        <taxon>Eukaryota</taxon>
        <taxon>Metazoa</taxon>
        <taxon>Chordata</taxon>
        <taxon>Craniata</taxon>
        <taxon>Vertebrata</taxon>
        <taxon>Cyclostomata</taxon>
        <taxon>Hyperoartia</taxon>
        <taxon>Petromyzontiformes</taxon>
        <taxon>Petromyzontidae</taxon>
        <taxon>Petromyzon</taxon>
    </lineage>
</organism>
<dbReference type="CTD" id="11188"/>
<dbReference type="PROSITE" id="PS50195">
    <property type="entry name" value="PX"/>
    <property type="match status" value="1"/>
</dbReference>